<feature type="transmembrane region" description="Helical" evidence="1">
    <location>
        <begin position="31"/>
        <end position="48"/>
    </location>
</feature>
<proteinExistence type="predicted"/>
<evidence type="ECO:0000313" key="3">
    <source>
        <dbReference type="Proteomes" id="UP000233276"/>
    </source>
</evidence>
<name>A0A2K9DIT7_9MICO</name>
<sequence length="257" mass="26459">MMGTSHAASGAAAWLALTATSIPALGIYELTPGTVLLGVGVAAGAALLPDADHHNATIAHSVPIAGRIAAGTVGALSGGHRKGMHSLLAVAMVIIGMIYLGRLTWSPTGWDTTIHVGAAIAAGACVTFGSKVLRIVRSWPLAWMVGIGFGLLVGVLSPEQTAWLPWAIGAGYLTHILGDMLTSGGVPLLWPIPVKPPKGWASIPLISRIWLPHGAFAAPVLGDTGSWREQLLFVAFSGYALWGVCGESVAALRLLFA</sequence>
<feature type="transmembrane region" description="Helical" evidence="1">
    <location>
        <begin position="113"/>
        <end position="133"/>
    </location>
</feature>
<evidence type="ECO:0000313" key="2">
    <source>
        <dbReference type="EMBL" id="AUG29407.1"/>
    </source>
</evidence>
<protein>
    <submittedName>
        <fullName evidence="2">Hydrolase</fullName>
    </submittedName>
</protein>
<feature type="transmembrane region" description="Helical" evidence="1">
    <location>
        <begin position="84"/>
        <end position="101"/>
    </location>
</feature>
<keyword evidence="1" id="KW-0472">Membrane</keyword>
<dbReference type="Pfam" id="PF04307">
    <property type="entry name" value="YdjM"/>
    <property type="match status" value="1"/>
</dbReference>
<dbReference type="GO" id="GO:0016787">
    <property type="term" value="F:hydrolase activity"/>
    <property type="evidence" value="ECO:0007669"/>
    <property type="project" value="UniProtKB-KW"/>
</dbReference>
<dbReference type="EMBL" id="CP025299">
    <property type="protein sequence ID" value="AUG29407.1"/>
    <property type="molecule type" value="Genomic_DNA"/>
</dbReference>
<dbReference type="RefSeq" id="WP_016464789.1">
    <property type="nucleotide sequence ID" value="NZ_CP025299.1"/>
</dbReference>
<dbReference type="InterPro" id="IPR007404">
    <property type="entry name" value="YdjM-like"/>
</dbReference>
<keyword evidence="2" id="KW-0378">Hydrolase</keyword>
<feature type="transmembrane region" description="Helical" evidence="1">
    <location>
        <begin position="140"/>
        <end position="157"/>
    </location>
</feature>
<dbReference type="AlphaFoldDB" id="A0A2K9DIT7"/>
<feature type="transmembrane region" description="Helical" evidence="1">
    <location>
        <begin position="233"/>
        <end position="256"/>
    </location>
</feature>
<gene>
    <name evidence="2" type="ORF">CXR34_08005</name>
</gene>
<dbReference type="Proteomes" id="UP000233276">
    <property type="component" value="Chromosome"/>
</dbReference>
<dbReference type="KEGG" id="mhos:CXR34_08005"/>
<keyword evidence="1" id="KW-1133">Transmembrane helix</keyword>
<organism evidence="2 3">
    <name type="scientific">Microbacterium hominis</name>
    <dbReference type="NCBI Taxonomy" id="162426"/>
    <lineage>
        <taxon>Bacteria</taxon>
        <taxon>Bacillati</taxon>
        <taxon>Actinomycetota</taxon>
        <taxon>Actinomycetes</taxon>
        <taxon>Micrococcales</taxon>
        <taxon>Microbacteriaceae</taxon>
        <taxon>Microbacterium</taxon>
    </lineage>
</organism>
<evidence type="ECO:0000256" key="1">
    <source>
        <dbReference type="SAM" id="Phobius"/>
    </source>
</evidence>
<reference evidence="2 3" key="1">
    <citation type="submission" date="2017-12" db="EMBL/GenBank/DDBJ databases">
        <title>Isolation and characterization of estrogens degradatiion strain Microbacterium hominis SJTG1.</title>
        <authorList>
            <person name="Xiong W."/>
            <person name="Yin C."/>
            <person name="Zheng D."/>
            <person name="Liang R."/>
        </authorList>
    </citation>
    <scope>NUCLEOTIDE SEQUENCE [LARGE SCALE GENOMIC DNA]</scope>
    <source>
        <strain evidence="2 3">SJTG1</strain>
    </source>
</reference>
<accession>A0A2K9DIT7</accession>
<keyword evidence="1" id="KW-0812">Transmembrane</keyword>